<keyword evidence="3" id="KW-1185">Reference proteome</keyword>
<proteinExistence type="predicted"/>
<name>A0A1I2RK12_9EURY</name>
<evidence type="ECO:0000313" key="2">
    <source>
        <dbReference type="EMBL" id="SFG41004.1"/>
    </source>
</evidence>
<accession>A0A1I2RK12</accession>
<dbReference type="PROSITE" id="PS51257">
    <property type="entry name" value="PROKAR_LIPOPROTEIN"/>
    <property type="match status" value="1"/>
</dbReference>
<dbReference type="Proteomes" id="UP000198876">
    <property type="component" value="Unassembled WGS sequence"/>
</dbReference>
<organism evidence="2 3">
    <name type="scientific">Halopelagius inordinatus</name>
    <dbReference type="NCBI Taxonomy" id="553467"/>
    <lineage>
        <taxon>Archaea</taxon>
        <taxon>Methanobacteriati</taxon>
        <taxon>Methanobacteriota</taxon>
        <taxon>Stenosarchaea group</taxon>
        <taxon>Halobacteria</taxon>
        <taxon>Halobacteriales</taxon>
        <taxon>Haloferacaceae</taxon>
    </lineage>
</organism>
<feature type="compositionally biased region" description="Basic and acidic residues" evidence="1">
    <location>
        <begin position="669"/>
        <end position="690"/>
    </location>
</feature>
<sequence length="690" mass="73657">MNRRAFLRATGVAAAGSLAGCSTGGNGNTAEGTTNAVADERARELAERFAPTVYFDANERWFPTDPRPYESDAEGRTVVDGFDAFEGYTRRSDELGSPPDPTVFFRAVEYENSPLAVVQFWFYSAFDQFTTNFHWHDWEVLHVFVDTETDEPQMYVASAHSPAVPNNEYIDPDPETVPRVLSELGSHSSTMSLNDRADSFQRVPTDGLAADITNRALDGLDALTEIPVAYGLPRDEGTRLPYLVPELDGRPLYEHDRLPSVEASSLVADELTVRSFADLTSPPTNLPRRETGLAFDYRGRETGADDGRDDAATATVAYDLVPTAEVEHISAFAGPRLGFEFAVPQFVEDAIEKHITTTDPPWTQTRYDDPATDITEPVHRATLAERYEVVGEPTGVNSVIASVTEAVRSADAPDDEGLTTARPAVEAVAFLQSDPVAVPTFGGIAVVRDVAPGEHRLTVNGAGFAPHSEPVTVSGEDDATPAGADGEIPLVASGDAVKLGIDADGTDADLTRLRVEDDFAGTLYDAAMDGPDAVYVHRGGAFTAEVRDAEDDVGAFRVNPGEESAVDIDRPRTGKASLAEYVADLSSETADAVRAAARDDASGSANAVGGLARALEAVGAAAARAAERADAGDRGNADRALEALDSNLERAAARLEDSRDGLPEPVAKATEKRFGQAEKRAAQALDARKL</sequence>
<dbReference type="AlphaFoldDB" id="A0A1I2RK12"/>
<dbReference type="STRING" id="553467.SAMN04488063_1953"/>
<gene>
    <name evidence="2" type="ORF">SAMN04488063_1953</name>
</gene>
<feature type="region of interest" description="Disordered" evidence="1">
    <location>
        <begin position="461"/>
        <end position="484"/>
    </location>
</feature>
<dbReference type="EMBL" id="FOOQ01000002">
    <property type="protein sequence ID" value="SFG41004.1"/>
    <property type="molecule type" value="Genomic_DNA"/>
</dbReference>
<evidence type="ECO:0000313" key="3">
    <source>
        <dbReference type="Proteomes" id="UP000198876"/>
    </source>
</evidence>
<feature type="region of interest" description="Disordered" evidence="1">
    <location>
        <begin position="654"/>
        <end position="690"/>
    </location>
</feature>
<reference evidence="3" key="1">
    <citation type="submission" date="2016-10" db="EMBL/GenBank/DDBJ databases">
        <authorList>
            <person name="Varghese N."/>
            <person name="Submissions S."/>
        </authorList>
    </citation>
    <scope>NUCLEOTIDE SEQUENCE [LARGE SCALE GENOMIC DNA]</scope>
    <source>
        <strain evidence="3">CGMCC 1.7739</strain>
    </source>
</reference>
<protein>
    <submittedName>
        <fullName evidence="2">Uncharacterized protein</fullName>
    </submittedName>
</protein>
<evidence type="ECO:0000256" key="1">
    <source>
        <dbReference type="SAM" id="MobiDB-lite"/>
    </source>
</evidence>